<evidence type="ECO:0000256" key="5">
    <source>
        <dbReference type="ARBA" id="ARBA00023136"/>
    </source>
</evidence>
<dbReference type="GO" id="GO:0005886">
    <property type="term" value="C:plasma membrane"/>
    <property type="evidence" value="ECO:0007669"/>
    <property type="project" value="UniProtKB-SubCell"/>
</dbReference>
<dbReference type="CDD" id="cd06173">
    <property type="entry name" value="MFS_MefA_like"/>
    <property type="match status" value="1"/>
</dbReference>
<feature type="transmembrane region" description="Helical" evidence="6">
    <location>
        <begin position="304"/>
        <end position="321"/>
    </location>
</feature>
<proteinExistence type="predicted"/>
<comment type="caution">
    <text evidence="7">The sequence shown here is derived from an EMBL/GenBank/DDBJ whole genome shotgun (WGS) entry which is preliminary data.</text>
</comment>
<feature type="transmembrane region" description="Helical" evidence="6">
    <location>
        <begin position="342"/>
        <end position="364"/>
    </location>
</feature>
<keyword evidence="8" id="KW-1185">Reference proteome</keyword>
<dbReference type="InterPro" id="IPR011701">
    <property type="entry name" value="MFS"/>
</dbReference>
<feature type="transmembrane region" description="Helical" evidence="6">
    <location>
        <begin position="167"/>
        <end position="185"/>
    </location>
</feature>
<sequence>MKLNKNFTLLLNGQSFANIGDVLYMVSIINLIYTVKESATAASFVPFTITTSMFISSILTPLFVRKIRLNRLLAGSQMGKTGLLLLLGFILPGITEANYFIIFMIISLIAFLDGCANPITRTLIPYYVRPEKLMKANGMVETVTQLIQAGMWFVGSLFLLFLSPQNLIWFVSCLFFVSSCLLCLLENVDGKTIESAGKLEQIKAGWKTLFHTPVLRKMALVESLESLAGTVWIAAVLYVFIQDALKVDQQWWGFMNGTFFLGLILGSLYCMNYSSFVERKLGAFLAAGSFISFLLTILFSLNSIPILALGISFGVGIVTQIKSIPQQTVIQTSVPKEQLSTVYTSLGAIGTGIFGIGSLLMGLLADLLGVRIVFLFSGVLLALVSMIIYKNKSLFRIQSHLEKE</sequence>
<reference evidence="7 8" key="1">
    <citation type="submission" date="2015-05" db="EMBL/GenBank/DDBJ databases">
        <title>Whole genome sequence and identification of bacterial endophytes from Costus igneus.</title>
        <authorList>
            <person name="Lee Y.P."/>
            <person name="Gan H.M."/>
            <person name="Eng W."/>
            <person name="Wheatley M.S."/>
            <person name="Caraballo A."/>
            <person name="Polter S."/>
            <person name="Savka M.A."/>
            <person name="Hudson A.O."/>
        </authorList>
    </citation>
    <scope>NUCLEOTIDE SEQUENCE [LARGE SCALE GENOMIC DNA]</scope>
    <source>
        <strain evidence="7 8">RIT379</strain>
    </source>
</reference>
<accession>A0A0J1IL47</accession>
<dbReference type="RefSeq" id="WP_047941660.1">
    <property type="nucleotide sequence ID" value="NZ_JARTLH010000011.1"/>
</dbReference>
<evidence type="ECO:0000313" key="8">
    <source>
        <dbReference type="Proteomes" id="UP000036045"/>
    </source>
</evidence>
<dbReference type="SUPFAM" id="SSF103473">
    <property type="entry name" value="MFS general substrate transporter"/>
    <property type="match status" value="1"/>
</dbReference>
<evidence type="ECO:0000256" key="1">
    <source>
        <dbReference type="ARBA" id="ARBA00004651"/>
    </source>
</evidence>
<evidence type="ECO:0000256" key="6">
    <source>
        <dbReference type="SAM" id="Phobius"/>
    </source>
</evidence>
<gene>
    <name evidence="7" type="ORF">ABW02_09015</name>
</gene>
<evidence type="ECO:0000313" key="7">
    <source>
        <dbReference type="EMBL" id="KLV26684.1"/>
    </source>
</evidence>
<feature type="transmembrane region" description="Helical" evidence="6">
    <location>
        <begin position="39"/>
        <end position="60"/>
    </location>
</feature>
<dbReference type="AlphaFoldDB" id="A0A0J1IL47"/>
<comment type="subcellular location">
    <subcellularLocation>
        <location evidence="1">Cell membrane</location>
        <topology evidence="1">Multi-pass membrane protein</topology>
    </subcellularLocation>
</comment>
<dbReference type="EMBL" id="LDPH01000007">
    <property type="protein sequence ID" value="KLV26684.1"/>
    <property type="molecule type" value="Genomic_DNA"/>
</dbReference>
<feature type="transmembrane region" description="Helical" evidence="6">
    <location>
        <begin position="251"/>
        <end position="269"/>
    </location>
</feature>
<keyword evidence="5 6" id="KW-0472">Membrane</keyword>
<keyword evidence="2" id="KW-1003">Cell membrane</keyword>
<dbReference type="GO" id="GO:0022857">
    <property type="term" value="F:transmembrane transporter activity"/>
    <property type="evidence" value="ECO:0007669"/>
    <property type="project" value="InterPro"/>
</dbReference>
<keyword evidence="4 6" id="KW-1133">Transmembrane helix</keyword>
<dbReference type="PATRIC" id="fig|1397.4.peg.5057"/>
<dbReference type="InterPro" id="IPR036259">
    <property type="entry name" value="MFS_trans_sf"/>
</dbReference>
<evidence type="ECO:0000256" key="3">
    <source>
        <dbReference type="ARBA" id="ARBA00022692"/>
    </source>
</evidence>
<dbReference type="Gene3D" id="1.20.1250.20">
    <property type="entry name" value="MFS general substrate transporter like domains"/>
    <property type="match status" value="1"/>
</dbReference>
<dbReference type="PANTHER" id="PTHR23513:SF19">
    <property type="entry name" value="MAJOR FACILITATOR SUPERFAMILY (MFS) PROFILE DOMAIN-CONTAINING PROTEIN"/>
    <property type="match status" value="1"/>
</dbReference>
<evidence type="ECO:0000256" key="2">
    <source>
        <dbReference type="ARBA" id="ARBA00022475"/>
    </source>
</evidence>
<feature type="transmembrane region" description="Helical" evidence="6">
    <location>
        <begin position="7"/>
        <end position="33"/>
    </location>
</feature>
<dbReference type="OrthoDB" id="2351575at2"/>
<feature type="transmembrane region" description="Helical" evidence="6">
    <location>
        <begin position="226"/>
        <end position="245"/>
    </location>
</feature>
<evidence type="ECO:0000256" key="4">
    <source>
        <dbReference type="ARBA" id="ARBA00022989"/>
    </source>
</evidence>
<dbReference type="Pfam" id="PF07690">
    <property type="entry name" value="MFS_1"/>
    <property type="match status" value="1"/>
</dbReference>
<dbReference type="PANTHER" id="PTHR23513">
    <property type="entry name" value="INTEGRAL MEMBRANE EFFLUX PROTEIN-RELATED"/>
    <property type="match status" value="1"/>
</dbReference>
<feature type="transmembrane region" description="Helical" evidence="6">
    <location>
        <begin position="370"/>
        <end position="389"/>
    </location>
</feature>
<name>A0A0J1IL47_NIACI</name>
<dbReference type="Proteomes" id="UP000036045">
    <property type="component" value="Unassembled WGS sequence"/>
</dbReference>
<keyword evidence="3 6" id="KW-0812">Transmembrane</keyword>
<feature type="transmembrane region" description="Helical" evidence="6">
    <location>
        <begin position="140"/>
        <end position="161"/>
    </location>
</feature>
<protein>
    <submittedName>
        <fullName evidence="7">MFS transporter</fullName>
    </submittedName>
</protein>
<organism evidence="7 8">
    <name type="scientific">Niallia circulans</name>
    <name type="common">Bacillus circulans</name>
    <dbReference type="NCBI Taxonomy" id="1397"/>
    <lineage>
        <taxon>Bacteria</taxon>
        <taxon>Bacillati</taxon>
        <taxon>Bacillota</taxon>
        <taxon>Bacilli</taxon>
        <taxon>Bacillales</taxon>
        <taxon>Bacillaceae</taxon>
        <taxon>Niallia</taxon>
    </lineage>
</organism>